<dbReference type="EMBL" id="LAZR01027887">
    <property type="protein sequence ID" value="KKL64303.1"/>
    <property type="molecule type" value="Genomic_DNA"/>
</dbReference>
<protein>
    <submittedName>
        <fullName evidence="1">Uncharacterized protein</fullName>
    </submittedName>
</protein>
<dbReference type="GO" id="GO:0004350">
    <property type="term" value="F:glutamate-5-semialdehyde dehydrogenase activity"/>
    <property type="evidence" value="ECO:0007669"/>
    <property type="project" value="TreeGrafter"/>
</dbReference>
<reference evidence="1" key="1">
    <citation type="journal article" date="2015" name="Nature">
        <title>Complex archaea that bridge the gap between prokaryotes and eukaryotes.</title>
        <authorList>
            <person name="Spang A."/>
            <person name="Saw J.H."/>
            <person name="Jorgensen S.L."/>
            <person name="Zaremba-Niedzwiedzka K."/>
            <person name="Martijn J."/>
            <person name="Lind A.E."/>
            <person name="van Eijk R."/>
            <person name="Schleper C."/>
            <person name="Guy L."/>
            <person name="Ettema T.J."/>
        </authorList>
    </citation>
    <scope>NUCLEOTIDE SEQUENCE</scope>
</reference>
<proteinExistence type="predicted"/>
<sequence length="124" mass="14131">PFPIRAIQVDGGSEFQDAFERDDQALYDRLVVNEQKIDGMIQALREVRDQDDPVNQEISNRTLNTGLEIINRTAPFGTIMIIYESRPDVTIEAAVLAFKGNNKIQRSIKAIESNCDLWMDFVRS</sequence>
<dbReference type="Gene3D" id="3.40.605.10">
    <property type="entry name" value="Aldehyde Dehydrogenase, Chain A, domain 1"/>
    <property type="match status" value="1"/>
</dbReference>
<feature type="non-terminal residue" evidence="1">
    <location>
        <position position="1"/>
    </location>
</feature>
<dbReference type="InterPro" id="IPR016161">
    <property type="entry name" value="Ald_DH/histidinol_DH"/>
</dbReference>
<dbReference type="SUPFAM" id="SSF53720">
    <property type="entry name" value="ALDH-like"/>
    <property type="match status" value="1"/>
</dbReference>
<name>A0A0F9DR86_9ZZZZ</name>
<gene>
    <name evidence="1" type="ORF">LCGC14_2166420</name>
</gene>
<dbReference type="AlphaFoldDB" id="A0A0F9DR86"/>
<dbReference type="PANTHER" id="PTHR11063">
    <property type="entry name" value="GLUTAMATE SEMIALDEHYDE DEHYDROGENASE"/>
    <property type="match status" value="1"/>
</dbReference>
<dbReference type="PANTHER" id="PTHR11063:SF8">
    <property type="entry name" value="DELTA-1-PYRROLINE-5-CARBOXYLATE SYNTHASE"/>
    <property type="match status" value="1"/>
</dbReference>
<dbReference type="InterPro" id="IPR016162">
    <property type="entry name" value="Ald_DH_N"/>
</dbReference>
<evidence type="ECO:0000313" key="1">
    <source>
        <dbReference type="EMBL" id="KKL64303.1"/>
    </source>
</evidence>
<organism evidence="1">
    <name type="scientific">marine sediment metagenome</name>
    <dbReference type="NCBI Taxonomy" id="412755"/>
    <lineage>
        <taxon>unclassified sequences</taxon>
        <taxon>metagenomes</taxon>
        <taxon>ecological metagenomes</taxon>
    </lineage>
</organism>
<accession>A0A0F9DR86</accession>
<comment type="caution">
    <text evidence="1">The sequence shown here is derived from an EMBL/GenBank/DDBJ whole genome shotgun (WGS) entry which is preliminary data.</text>
</comment>